<evidence type="ECO:0000313" key="2">
    <source>
        <dbReference type="EMBL" id="KAG5300003.1"/>
    </source>
</evidence>
<dbReference type="AlphaFoldDB" id="A0A8H8D505"/>
<sequence>MTRKPLSRSHSNMFSITSLILFRAGPISPLLSSKGFRLNLKKMDDFMQPLIDEVLPLSSEELDKKLSKSTHSSTPSPTSPRIAK</sequence>
<gene>
    <name evidence="2" type="ORF">I7I52_10509</name>
</gene>
<dbReference type="Proteomes" id="UP000670092">
    <property type="component" value="Unassembled WGS sequence"/>
</dbReference>
<organism evidence="2 3">
    <name type="scientific">Ajellomyces capsulatus</name>
    <name type="common">Darling's disease fungus</name>
    <name type="synonym">Histoplasma capsulatum</name>
    <dbReference type="NCBI Taxonomy" id="5037"/>
    <lineage>
        <taxon>Eukaryota</taxon>
        <taxon>Fungi</taxon>
        <taxon>Dikarya</taxon>
        <taxon>Ascomycota</taxon>
        <taxon>Pezizomycotina</taxon>
        <taxon>Eurotiomycetes</taxon>
        <taxon>Eurotiomycetidae</taxon>
        <taxon>Onygenales</taxon>
        <taxon>Ajellomycetaceae</taxon>
        <taxon>Histoplasma</taxon>
    </lineage>
</organism>
<evidence type="ECO:0000313" key="3">
    <source>
        <dbReference type="Proteomes" id="UP000670092"/>
    </source>
</evidence>
<dbReference type="VEuPathDB" id="FungiDB:I7I52_10509"/>
<dbReference type="OrthoDB" id="1470350at2759"/>
<accession>A0A8H8D505</accession>
<evidence type="ECO:0000256" key="1">
    <source>
        <dbReference type="SAM" id="MobiDB-lite"/>
    </source>
</evidence>
<proteinExistence type="predicted"/>
<feature type="region of interest" description="Disordered" evidence="1">
    <location>
        <begin position="63"/>
        <end position="84"/>
    </location>
</feature>
<name>A0A8H8D505_AJECA</name>
<protein>
    <submittedName>
        <fullName evidence="2">Cytochrome P450 alkane hydroxylase</fullName>
    </submittedName>
</protein>
<feature type="compositionally biased region" description="Low complexity" evidence="1">
    <location>
        <begin position="69"/>
        <end position="84"/>
    </location>
</feature>
<reference evidence="2 3" key="1">
    <citation type="submission" date="2021-01" db="EMBL/GenBank/DDBJ databases">
        <title>Chromosome-level genome assembly of a human fungal pathogen reveals clustering of transcriptionally co-regulated genes.</title>
        <authorList>
            <person name="Voorhies M."/>
            <person name="Cohen S."/>
            <person name="Shea T.P."/>
            <person name="Petrus S."/>
            <person name="Munoz J.F."/>
            <person name="Poplawski S."/>
            <person name="Goldman W.E."/>
            <person name="Michael T."/>
            <person name="Cuomo C.A."/>
            <person name="Sil A."/>
            <person name="Beyhan S."/>
        </authorList>
    </citation>
    <scope>NUCLEOTIDE SEQUENCE [LARGE SCALE GENOMIC DNA]</scope>
    <source>
        <strain evidence="2 3">G184AR</strain>
    </source>
</reference>
<dbReference type="EMBL" id="JAEVHI010000002">
    <property type="protein sequence ID" value="KAG5300003.1"/>
    <property type="molecule type" value="Genomic_DNA"/>
</dbReference>
<comment type="caution">
    <text evidence="2">The sequence shown here is derived from an EMBL/GenBank/DDBJ whole genome shotgun (WGS) entry which is preliminary data.</text>
</comment>